<sequence length="67" mass="7823">STRINPQVKLIVNYINLIPILDFESLRDSSFKALLRERRALRERGIDCKKLSIKREITTGCAYRVCK</sequence>
<organism evidence="1 2">
    <name type="scientific">Kingdonia uniflora</name>
    <dbReference type="NCBI Taxonomy" id="39325"/>
    <lineage>
        <taxon>Eukaryota</taxon>
        <taxon>Viridiplantae</taxon>
        <taxon>Streptophyta</taxon>
        <taxon>Embryophyta</taxon>
        <taxon>Tracheophyta</taxon>
        <taxon>Spermatophyta</taxon>
        <taxon>Magnoliopsida</taxon>
        <taxon>Ranunculales</taxon>
        <taxon>Circaeasteraceae</taxon>
        <taxon>Kingdonia</taxon>
    </lineage>
</organism>
<comment type="caution">
    <text evidence="1">The sequence shown here is derived from an EMBL/GenBank/DDBJ whole genome shotgun (WGS) entry which is preliminary data.</text>
</comment>
<feature type="non-terminal residue" evidence="1">
    <location>
        <position position="1"/>
    </location>
</feature>
<keyword evidence="2" id="KW-1185">Reference proteome</keyword>
<evidence type="ECO:0000313" key="1">
    <source>
        <dbReference type="EMBL" id="KAF6149698.1"/>
    </source>
</evidence>
<reference evidence="1 2" key="1">
    <citation type="journal article" date="2020" name="IScience">
        <title>Genome Sequencing of the Endangered Kingdonia uniflora (Circaeasteraceae, Ranunculales) Reveals Potential Mechanisms of Evolutionary Specialization.</title>
        <authorList>
            <person name="Sun Y."/>
            <person name="Deng T."/>
            <person name="Zhang A."/>
            <person name="Moore M.J."/>
            <person name="Landis J.B."/>
            <person name="Lin N."/>
            <person name="Zhang H."/>
            <person name="Zhang X."/>
            <person name="Huang J."/>
            <person name="Zhang X."/>
            <person name="Sun H."/>
            <person name="Wang H."/>
        </authorList>
    </citation>
    <scope>NUCLEOTIDE SEQUENCE [LARGE SCALE GENOMIC DNA]</scope>
    <source>
        <strain evidence="1">TB1705</strain>
        <tissue evidence="1">Leaf</tissue>
    </source>
</reference>
<dbReference type="EMBL" id="JACGCM010001782">
    <property type="protein sequence ID" value="KAF6149698.1"/>
    <property type="molecule type" value="Genomic_DNA"/>
</dbReference>
<protein>
    <submittedName>
        <fullName evidence="1">Uncharacterized protein</fullName>
    </submittedName>
</protein>
<name>A0A7J7M4K3_9MAGN</name>
<evidence type="ECO:0000313" key="2">
    <source>
        <dbReference type="Proteomes" id="UP000541444"/>
    </source>
</evidence>
<accession>A0A7J7M4K3</accession>
<proteinExistence type="predicted"/>
<dbReference type="Proteomes" id="UP000541444">
    <property type="component" value="Unassembled WGS sequence"/>
</dbReference>
<dbReference type="AlphaFoldDB" id="A0A7J7M4K3"/>
<gene>
    <name evidence="1" type="ORF">GIB67_017431</name>
</gene>